<evidence type="ECO:0000313" key="1">
    <source>
        <dbReference type="EMBL" id="NHQ75034.1"/>
    </source>
</evidence>
<gene>
    <name evidence="1" type="ORF">HAT86_11245</name>
</gene>
<evidence type="ECO:0000313" key="2">
    <source>
        <dbReference type="Proteomes" id="UP000639775"/>
    </source>
</evidence>
<proteinExistence type="predicted"/>
<keyword evidence="2" id="KW-1185">Reference proteome</keyword>
<dbReference type="Gene3D" id="1.10.3210.10">
    <property type="entry name" value="Hypothetical protein af1432"/>
    <property type="match status" value="1"/>
</dbReference>
<dbReference type="EMBL" id="JAAORB010000023">
    <property type="protein sequence ID" value="NHQ75034.1"/>
    <property type="molecule type" value="Genomic_DNA"/>
</dbReference>
<dbReference type="RefSeq" id="WP_167197440.1">
    <property type="nucleotide sequence ID" value="NZ_JAAORB010000023.1"/>
</dbReference>
<protein>
    <submittedName>
        <fullName evidence="1">GTP pyrophosphokinase</fullName>
    </submittedName>
</protein>
<dbReference type="AlphaFoldDB" id="A0A967EKT9"/>
<sequence length="149" mass="16655">MQDLELERAIEIAVSAHRGQTDKAGQPYILHPLRVMLACESDVARIVAVLHDVIEDTDWAPDALRAEGASDEIIAALDTVTRRHDETYSEFIERASRNEIGRAVKIADIHDNLDLSRIAQPTQADFARMDRYRAALRHLGGQLSKLADD</sequence>
<name>A0A967EKT9_9RHOB</name>
<dbReference type="SUPFAM" id="SSF109604">
    <property type="entry name" value="HD-domain/PDEase-like"/>
    <property type="match status" value="1"/>
</dbReference>
<organism evidence="1 2">
    <name type="scientific">Roseovarius gahaiensis</name>
    <dbReference type="NCBI Taxonomy" id="2716691"/>
    <lineage>
        <taxon>Bacteria</taxon>
        <taxon>Pseudomonadati</taxon>
        <taxon>Pseudomonadota</taxon>
        <taxon>Alphaproteobacteria</taxon>
        <taxon>Rhodobacterales</taxon>
        <taxon>Roseobacteraceae</taxon>
        <taxon>Roseovarius</taxon>
    </lineage>
</organism>
<dbReference type="Proteomes" id="UP000639775">
    <property type="component" value="Unassembled WGS sequence"/>
</dbReference>
<comment type="caution">
    <text evidence="1">The sequence shown here is derived from an EMBL/GenBank/DDBJ whole genome shotgun (WGS) entry which is preliminary data.</text>
</comment>
<accession>A0A967EKT9</accession>
<reference evidence="1" key="1">
    <citation type="submission" date="2020-03" db="EMBL/GenBank/DDBJ databases">
        <title>Roseovarius gahaiensis sp. nov., isolated from Gahai Saline Lake, China.</title>
        <authorList>
            <person name="Sun X."/>
        </authorList>
    </citation>
    <scope>NUCLEOTIDE SEQUENCE</scope>
    <source>
        <strain evidence="1">GH877</strain>
    </source>
</reference>